<sequence>MKNVYTMNDVANDLKQLSLMISLINDTSLSFQEAREQLFNNKSREWIDYYIVYLHPEVLTTNGGWITPRAGSGHKRIIISRNQAKLWLYNNRQKIDWNSSEPTSEQKRLSARNH</sequence>
<dbReference type="RefSeq" id="WP_086141243.1">
    <property type="nucleotide sequence ID" value="NZ_LN887241.1"/>
</dbReference>
<proteinExistence type="predicted"/>
<reference evidence="1" key="1">
    <citation type="submission" date="2015-10" db="EMBL/GenBank/DDBJ databases">
        <authorList>
            <person name="Gilbert D.G."/>
        </authorList>
    </citation>
    <scope>NUCLEOTIDE SEQUENCE</scope>
    <source>
        <strain evidence="1">Pg-3b</strain>
    </source>
</reference>
<dbReference type="AlphaFoldDB" id="A0A0U5KA71"/>
<dbReference type="EMBL" id="LN887241">
    <property type="protein sequence ID" value="CUR37076.1"/>
    <property type="molecule type" value="Genomic_DNA"/>
</dbReference>
<organism evidence="1">
    <name type="scientific">Limosilactobacillus reuteri</name>
    <name type="common">Lactobacillus reuteri</name>
    <dbReference type="NCBI Taxonomy" id="1598"/>
    <lineage>
        <taxon>Bacteria</taxon>
        <taxon>Bacillati</taxon>
        <taxon>Bacillota</taxon>
        <taxon>Bacilli</taxon>
        <taxon>Lactobacillales</taxon>
        <taxon>Lactobacillaceae</taxon>
        <taxon>Limosilactobacillus</taxon>
    </lineage>
</organism>
<protein>
    <recommendedName>
        <fullName evidence="2">DUF771 domain-containing protein</fullName>
    </recommendedName>
</protein>
<evidence type="ECO:0000313" key="1">
    <source>
        <dbReference type="EMBL" id="CUR37076.1"/>
    </source>
</evidence>
<gene>
    <name evidence="1" type="ORF">LRLP16767_LRPG3B_00868</name>
</gene>
<evidence type="ECO:0008006" key="2">
    <source>
        <dbReference type="Google" id="ProtNLM"/>
    </source>
</evidence>
<accession>A0A0U5KA71</accession>
<name>A0A0U5KA71_LIMRT</name>